<dbReference type="GO" id="GO:0071949">
    <property type="term" value="F:FAD binding"/>
    <property type="evidence" value="ECO:0007669"/>
    <property type="project" value="InterPro"/>
</dbReference>
<sequence>MAETSYNDLLIIGAGPAGLMAACWAAKYDMSTRIIDQKSGRTRTGHADGIHSRTLEILESFGVIDPVLRQGVRDVEMCYW</sequence>
<dbReference type="InterPro" id="IPR050641">
    <property type="entry name" value="RIFMO-like"/>
</dbReference>
<keyword evidence="3" id="KW-0560">Oxidoreductase</keyword>
<dbReference type="Pfam" id="PF01494">
    <property type="entry name" value="FAD_binding_3"/>
    <property type="match status" value="1"/>
</dbReference>
<dbReference type="PANTHER" id="PTHR43004">
    <property type="entry name" value="TRK SYSTEM POTASSIUM UPTAKE PROTEIN"/>
    <property type="match status" value="1"/>
</dbReference>
<proteinExistence type="predicted"/>
<keyword evidence="6" id="KW-1185">Reference proteome</keyword>
<dbReference type="PANTHER" id="PTHR43004:SF20">
    <property type="entry name" value="2-MONOOXYGENASE, PUTATIVE (AFU_ORTHOLOGUE AFUA_1G13660)-RELATED"/>
    <property type="match status" value="1"/>
</dbReference>
<organism evidence="5 6">
    <name type="scientific">Aspergillus sclerotialis</name>
    <dbReference type="NCBI Taxonomy" id="2070753"/>
    <lineage>
        <taxon>Eukaryota</taxon>
        <taxon>Fungi</taxon>
        <taxon>Dikarya</taxon>
        <taxon>Ascomycota</taxon>
        <taxon>Pezizomycotina</taxon>
        <taxon>Eurotiomycetes</taxon>
        <taxon>Eurotiomycetidae</taxon>
        <taxon>Eurotiales</taxon>
        <taxon>Aspergillaceae</taxon>
        <taxon>Aspergillus</taxon>
        <taxon>Aspergillus subgen. Polypaecilum</taxon>
    </lineage>
</organism>
<dbReference type="InterPro" id="IPR036188">
    <property type="entry name" value="FAD/NAD-bd_sf"/>
</dbReference>
<evidence type="ECO:0000313" key="6">
    <source>
        <dbReference type="Proteomes" id="UP000266188"/>
    </source>
</evidence>
<evidence type="ECO:0000259" key="4">
    <source>
        <dbReference type="Pfam" id="PF01494"/>
    </source>
</evidence>
<evidence type="ECO:0000313" key="5">
    <source>
        <dbReference type="EMBL" id="RJE17060.1"/>
    </source>
</evidence>
<dbReference type="STRING" id="2070753.A0A3A2Z2R2"/>
<gene>
    <name evidence="5" type="ORF">PHISCL_10603</name>
</gene>
<evidence type="ECO:0000256" key="3">
    <source>
        <dbReference type="ARBA" id="ARBA00023002"/>
    </source>
</evidence>
<evidence type="ECO:0000256" key="2">
    <source>
        <dbReference type="ARBA" id="ARBA00022827"/>
    </source>
</evidence>
<keyword evidence="2" id="KW-0274">FAD</keyword>
<dbReference type="GO" id="GO:0016709">
    <property type="term" value="F:oxidoreductase activity, acting on paired donors, with incorporation or reduction of molecular oxygen, NAD(P)H as one donor, and incorporation of one atom of oxygen"/>
    <property type="evidence" value="ECO:0007669"/>
    <property type="project" value="UniProtKB-ARBA"/>
</dbReference>
<comment type="caution">
    <text evidence="5">The sequence shown here is derived from an EMBL/GenBank/DDBJ whole genome shotgun (WGS) entry which is preliminary data.</text>
</comment>
<name>A0A3A2Z2R2_9EURO</name>
<protein>
    <recommendedName>
        <fullName evidence="4">FAD-binding domain-containing protein</fullName>
    </recommendedName>
</protein>
<feature type="non-terminal residue" evidence="5">
    <location>
        <position position="80"/>
    </location>
</feature>
<dbReference type="EMBL" id="MVGC01001737">
    <property type="protein sequence ID" value="RJE17060.1"/>
    <property type="molecule type" value="Genomic_DNA"/>
</dbReference>
<accession>A0A3A2Z2R2</accession>
<dbReference type="Proteomes" id="UP000266188">
    <property type="component" value="Unassembled WGS sequence"/>
</dbReference>
<dbReference type="InterPro" id="IPR002938">
    <property type="entry name" value="FAD-bd"/>
</dbReference>
<dbReference type="Gene3D" id="3.50.50.60">
    <property type="entry name" value="FAD/NAD(P)-binding domain"/>
    <property type="match status" value="1"/>
</dbReference>
<feature type="domain" description="FAD-binding" evidence="4">
    <location>
        <begin position="8"/>
        <end position="74"/>
    </location>
</feature>
<keyword evidence="1" id="KW-0285">Flavoprotein</keyword>
<reference evidence="6" key="1">
    <citation type="submission" date="2017-02" db="EMBL/GenBank/DDBJ databases">
        <authorList>
            <person name="Tafer H."/>
            <person name="Lopandic K."/>
        </authorList>
    </citation>
    <scope>NUCLEOTIDE SEQUENCE [LARGE SCALE GENOMIC DNA]</scope>
    <source>
        <strain evidence="6">CBS 366.77</strain>
    </source>
</reference>
<dbReference type="SUPFAM" id="SSF51905">
    <property type="entry name" value="FAD/NAD(P)-binding domain"/>
    <property type="match status" value="1"/>
</dbReference>
<evidence type="ECO:0000256" key="1">
    <source>
        <dbReference type="ARBA" id="ARBA00022630"/>
    </source>
</evidence>
<dbReference type="OrthoDB" id="1716816at2759"/>
<dbReference type="AlphaFoldDB" id="A0A3A2Z2R2"/>